<gene>
    <name evidence="11" type="ORF">DFP95_10424</name>
</gene>
<evidence type="ECO:0000256" key="1">
    <source>
        <dbReference type="ARBA" id="ARBA00005187"/>
    </source>
</evidence>
<evidence type="ECO:0000256" key="3">
    <source>
        <dbReference type="ARBA" id="ARBA00012737"/>
    </source>
</evidence>
<dbReference type="PANTHER" id="PTHR43284">
    <property type="entry name" value="ASPARAGINE SYNTHETASE (GLUTAMINE-HYDROLYZING)"/>
    <property type="match status" value="1"/>
</dbReference>
<accession>A0A3D9IMV1</accession>
<dbReference type="EMBL" id="QRDY01000004">
    <property type="protein sequence ID" value="RED63031.1"/>
    <property type="molecule type" value="Genomic_DNA"/>
</dbReference>
<keyword evidence="6" id="KW-0061">Asparagine biosynthesis</keyword>
<dbReference type="InterPro" id="IPR001962">
    <property type="entry name" value="Asn_synthase"/>
</dbReference>
<evidence type="ECO:0000256" key="6">
    <source>
        <dbReference type="ARBA" id="ARBA00022888"/>
    </source>
</evidence>
<protein>
    <recommendedName>
        <fullName evidence="3">asparagine synthase (glutamine-hydrolyzing)</fullName>
        <ecNumber evidence="3">6.3.5.4</ecNumber>
    </recommendedName>
</protein>
<keyword evidence="7" id="KW-0315">Glutamine amidotransferase</keyword>
<keyword evidence="4 9" id="KW-0547">Nucleotide-binding</keyword>
<evidence type="ECO:0000256" key="4">
    <source>
        <dbReference type="ARBA" id="ARBA00022741"/>
    </source>
</evidence>
<name>A0A3D9IMV1_9BACL</name>
<dbReference type="InterPro" id="IPR033738">
    <property type="entry name" value="AsnB_N"/>
</dbReference>
<comment type="similarity">
    <text evidence="2">Belongs to the asparagine synthetase family.</text>
</comment>
<dbReference type="PANTHER" id="PTHR43284:SF1">
    <property type="entry name" value="ASPARAGINE SYNTHETASE"/>
    <property type="match status" value="1"/>
</dbReference>
<organism evidence="11 12">
    <name type="scientific">Cohnella lupini</name>
    <dbReference type="NCBI Taxonomy" id="1294267"/>
    <lineage>
        <taxon>Bacteria</taxon>
        <taxon>Bacillati</taxon>
        <taxon>Bacillota</taxon>
        <taxon>Bacilli</taxon>
        <taxon>Bacillales</taxon>
        <taxon>Paenibacillaceae</taxon>
        <taxon>Cohnella</taxon>
    </lineage>
</organism>
<keyword evidence="6" id="KW-0028">Amino-acid biosynthesis</keyword>
<dbReference type="Pfam" id="PF00733">
    <property type="entry name" value="Asn_synthase"/>
    <property type="match status" value="1"/>
</dbReference>
<dbReference type="InterPro" id="IPR006426">
    <property type="entry name" value="Asn_synth_AEB"/>
</dbReference>
<evidence type="ECO:0000256" key="7">
    <source>
        <dbReference type="ARBA" id="ARBA00022962"/>
    </source>
</evidence>
<dbReference type="AlphaFoldDB" id="A0A3D9IMV1"/>
<dbReference type="EC" id="6.3.5.4" evidence="3"/>
<dbReference type="InterPro" id="IPR017932">
    <property type="entry name" value="GATase_2_dom"/>
</dbReference>
<dbReference type="GO" id="GO:0004066">
    <property type="term" value="F:asparagine synthase (glutamine-hydrolyzing) activity"/>
    <property type="evidence" value="ECO:0007669"/>
    <property type="project" value="UniProtKB-EC"/>
</dbReference>
<evidence type="ECO:0000256" key="5">
    <source>
        <dbReference type="ARBA" id="ARBA00022840"/>
    </source>
</evidence>
<dbReference type="Gene3D" id="3.40.50.620">
    <property type="entry name" value="HUPs"/>
    <property type="match status" value="2"/>
</dbReference>
<evidence type="ECO:0000313" key="11">
    <source>
        <dbReference type="EMBL" id="RED63031.1"/>
    </source>
</evidence>
<evidence type="ECO:0000313" key="12">
    <source>
        <dbReference type="Proteomes" id="UP000256869"/>
    </source>
</evidence>
<feature type="binding site" evidence="9">
    <location>
        <position position="306"/>
    </location>
    <ligand>
        <name>ATP</name>
        <dbReference type="ChEBI" id="CHEBI:30616"/>
    </ligand>
</feature>
<dbReference type="PIRSF" id="PIRSF001589">
    <property type="entry name" value="Asn_synthetase_glu-h"/>
    <property type="match status" value="1"/>
</dbReference>
<dbReference type="GO" id="GO:0006529">
    <property type="term" value="P:asparagine biosynthetic process"/>
    <property type="evidence" value="ECO:0007669"/>
    <property type="project" value="UniProtKB-KW"/>
</dbReference>
<dbReference type="InterPro" id="IPR051786">
    <property type="entry name" value="ASN_synthetase/amidase"/>
</dbReference>
<evidence type="ECO:0000256" key="8">
    <source>
        <dbReference type="ARBA" id="ARBA00048741"/>
    </source>
</evidence>
<sequence>MACTSRGSKLSAIVGIYHINHEPIPSEHGMNIMKALELYRADRAHSWHRNPVFLGCHAQWITPESSREQLPYYDERRQLAITADAIIDNREELFERLQVEPPFRKTATDSELILLAYEKWGTDAPKFLIGDFAFMIWDERKRLLFGARDFSGSRTLYFHRTPDRFAFCTTIKPLFTLPYISNQLNDRWLAEFLANPGRIETVDASSTVYRNIEQVPPAHSITVEGGKVRFTRYCTFTATEPLRLKSDGEYEEAFRDVFQDAVSSRLRTARQVGSYLSGGLDSGSVVSFAAKALQKENKRLFTYSYIPEEDFIDWTSKNRMADETPFIRSTVRHVGNINDHYLDFKGKSPLSEVGEWLETLEMPYKFIENSFWLGGIYEKAGQQGVGVLLNGGRGNYSISWGPALDYYATLLKRFNLLRLYREISMYSNNVGIGRRRLLTQIRKRAFPKTLNSQDPYSSPMLINPEFAERMEIYEWLERHGIDRNGMKLSRGNPIESRAKPFDEFINWTNSGVSGTKMSLRHGIWYRDPTNDLRVIRFCLSVPVKQFVQNGMDRALIRRSTADLLPDKVRLNYRVRGIQGADAVHRMTREWPSFIHELERLCEDTRMKELLNIPVVRAAIRKIRETPDPKSVYDGEFTMLMRGLIVYRFVKKLEGR</sequence>
<dbReference type="Pfam" id="PF13537">
    <property type="entry name" value="GATase_7"/>
    <property type="match status" value="1"/>
</dbReference>
<comment type="caution">
    <text evidence="11">The sequence shown here is derived from an EMBL/GenBank/DDBJ whole genome shotgun (WGS) entry which is preliminary data.</text>
</comment>
<feature type="binding site" evidence="9">
    <location>
        <position position="109"/>
    </location>
    <ligand>
        <name>L-glutamine</name>
        <dbReference type="ChEBI" id="CHEBI:58359"/>
    </ligand>
</feature>
<feature type="domain" description="Glutamine amidotransferase type-2" evidence="10">
    <location>
        <begin position="11"/>
        <end position="226"/>
    </location>
</feature>
<dbReference type="SUPFAM" id="SSF52402">
    <property type="entry name" value="Adenine nucleotide alpha hydrolases-like"/>
    <property type="match status" value="1"/>
</dbReference>
<dbReference type="CDD" id="cd00712">
    <property type="entry name" value="AsnB"/>
    <property type="match status" value="1"/>
</dbReference>
<dbReference type="Gene3D" id="3.60.20.10">
    <property type="entry name" value="Glutamine Phosphoribosylpyrophosphate, subunit 1, domain 1"/>
    <property type="match status" value="1"/>
</dbReference>
<keyword evidence="5 9" id="KW-0067">ATP-binding</keyword>
<dbReference type="InterPro" id="IPR029055">
    <property type="entry name" value="Ntn_hydrolases_N"/>
</dbReference>
<comment type="pathway">
    <text evidence="1">Amino-acid biosynthesis; L-asparagine biosynthesis; L-asparagine from L-aspartate (L-Gln route): step 1/1.</text>
</comment>
<evidence type="ECO:0000259" key="10">
    <source>
        <dbReference type="PROSITE" id="PS51278"/>
    </source>
</evidence>
<comment type="catalytic activity">
    <reaction evidence="8">
        <text>L-aspartate + L-glutamine + ATP + H2O = L-asparagine + L-glutamate + AMP + diphosphate + H(+)</text>
        <dbReference type="Rhea" id="RHEA:12228"/>
        <dbReference type="ChEBI" id="CHEBI:15377"/>
        <dbReference type="ChEBI" id="CHEBI:15378"/>
        <dbReference type="ChEBI" id="CHEBI:29985"/>
        <dbReference type="ChEBI" id="CHEBI:29991"/>
        <dbReference type="ChEBI" id="CHEBI:30616"/>
        <dbReference type="ChEBI" id="CHEBI:33019"/>
        <dbReference type="ChEBI" id="CHEBI:58048"/>
        <dbReference type="ChEBI" id="CHEBI:58359"/>
        <dbReference type="ChEBI" id="CHEBI:456215"/>
        <dbReference type="EC" id="6.3.5.4"/>
    </reaction>
</comment>
<dbReference type="Proteomes" id="UP000256869">
    <property type="component" value="Unassembled WGS sequence"/>
</dbReference>
<evidence type="ECO:0000256" key="2">
    <source>
        <dbReference type="ARBA" id="ARBA00005752"/>
    </source>
</evidence>
<dbReference type="SUPFAM" id="SSF56235">
    <property type="entry name" value="N-terminal nucleophile aminohydrolases (Ntn hydrolases)"/>
    <property type="match status" value="1"/>
</dbReference>
<dbReference type="InterPro" id="IPR014729">
    <property type="entry name" value="Rossmann-like_a/b/a_fold"/>
</dbReference>
<proteinExistence type="inferred from homology"/>
<dbReference type="PROSITE" id="PS51278">
    <property type="entry name" value="GATASE_TYPE_2"/>
    <property type="match status" value="1"/>
</dbReference>
<reference evidence="11 12" key="1">
    <citation type="submission" date="2018-07" db="EMBL/GenBank/DDBJ databases">
        <title>Genomic Encyclopedia of Type Strains, Phase III (KMG-III): the genomes of soil and plant-associated and newly described type strains.</title>
        <authorList>
            <person name="Whitman W."/>
        </authorList>
    </citation>
    <scope>NUCLEOTIDE SEQUENCE [LARGE SCALE GENOMIC DNA]</scope>
    <source>
        <strain evidence="11 12">CECT 8236</strain>
    </source>
</reference>
<evidence type="ECO:0000256" key="9">
    <source>
        <dbReference type="PIRSR" id="PIRSR001589-2"/>
    </source>
</evidence>
<dbReference type="GO" id="GO:0005524">
    <property type="term" value="F:ATP binding"/>
    <property type="evidence" value="ECO:0007669"/>
    <property type="project" value="UniProtKB-KW"/>
</dbReference>
<keyword evidence="12" id="KW-1185">Reference proteome</keyword>